<organism evidence="1 2">
    <name type="scientific">Wandonia haliotis</name>
    <dbReference type="NCBI Taxonomy" id="574963"/>
    <lineage>
        <taxon>Bacteria</taxon>
        <taxon>Pseudomonadati</taxon>
        <taxon>Bacteroidota</taxon>
        <taxon>Flavobacteriia</taxon>
        <taxon>Flavobacteriales</taxon>
        <taxon>Crocinitomicaceae</taxon>
        <taxon>Wandonia</taxon>
    </lineage>
</organism>
<comment type="caution">
    <text evidence="1">The sequence shown here is derived from an EMBL/GenBank/DDBJ whole genome shotgun (WGS) entry which is preliminary data.</text>
</comment>
<dbReference type="EMBL" id="BAAAFH010000011">
    <property type="protein sequence ID" value="GAA0875476.1"/>
    <property type="molecule type" value="Genomic_DNA"/>
</dbReference>
<dbReference type="RefSeq" id="WP_343787004.1">
    <property type="nucleotide sequence ID" value="NZ_BAAAFH010000011.1"/>
</dbReference>
<proteinExistence type="predicted"/>
<reference evidence="1 2" key="1">
    <citation type="journal article" date="2019" name="Int. J. Syst. Evol. Microbiol.">
        <title>The Global Catalogue of Microorganisms (GCM) 10K type strain sequencing project: providing services to taxonomists for standard genome sequencing and annotation.</title>
        <authorList>
            <consortium name="The Broad Institute Genomics Platform"/>
            <consortium name="The Broad Institute Genome Sequencing Center for Infectious Disease"/>
            <person name="Wu L."/>
            <person name="Ma J."/>
        </authorList>
    </citation>
    <scope>NUCLEOTIDE SEQUENCE [LARGE SCALE GENOMIC DNA]</scope>
    <source>
        <strain evidence="1 2">JCM 16083</strain>
    </source>
</reference>
<evidence type="ECO:0000313" key="2">
    <source>
        <dbReference type="Proteomes" id="UP001501126"/>
    </source>
</evidence>
<accession>A0ABN1MQA5</accession>
<keyword evidence="2" id="KW-1185">Reference proteome</keyword>
<evidence type="ECO:0000313" key="1">
    <source>
        <dbReference type="EMBL" id="GAA0875476.1"/>
    </source>
</evidence>
<sequence length="65" mass="7431">MNFIEPIMINNTLNTARYKLKLHQEKGANSELSIFEVANLMDILRAAENDESIPKTPIFFGYSLN</sequence>
<dbReference type="Proteomes" id="UP001501126">
    <property type="component" value="Unassembled WGS sequence"/>
</dbReference>
<name>A0ABN1MQA5_9FLAO</name>
<protein>
    <submittedName>
        <fullName evidence="1">Uncharacterized protein</fullName>
    </submittedName>
</protein>
<gene>
    <name evidence="1" type="ORF">GCM10009118_18850</name>
</gene>